<keyword evidence="14" id="KW-0829">Tyrosine-protein kinase</keyword>
<evidence type="ECO:0000256" key="5">
    <source>
        <dbReference type="ARBA" id="ARBA00022475"/>
    </source>
</evidence>
<dbReference type="SUPFAM" id="SSF56112">
    <property type="entry name" value="Protein kinase-like (PK-like)"/>
    <property type="match status" value="1"/>
</dbReference>
<dbReference type="SMART" id="SM00219">
    <property type="entry name" value="TyrKc"/>
    <property type="match status" value="1"/>
</dbReference>
<dbReference type="SMART" id="SM00231">
    <property type="entry name" value="FA58C"/>
    <property type="match status" value="1"/>
</dbReference>
<feature type="transmembrane region" description="Helical" evidence="20">
    <location>
        <begin position="394"/>
        <end position="416"/>
    </location>
</feature>
<dbReference type="InterPro" id="IPR008979">
    <property type="entry name" value="Galactose-bd-like_sf"/>
</dbReference>
<dbReference type="PROSITE" id="PS01286">
    <property type="entry name" value="FA58C_2"/>
    <property type="match status" value="1"/>
</dbReference>
<evidence type="ECO:0000256" key="8">
    <source>
        <dbReference type="ARBA" id="ARBA00022729"/>
    </source>
</evidence>
<evidence type="ECO:0000256" key="16">
    <source>
        <dbReference type="ARBA" id="ARBA00023170"/>
    </source>
</evidence>
<evidence type="ECO:0000259" key="22">
    <source>
        <dbReference type="PROSITE" id="PS50022"/>
    </source>
</evidence>
<dbReference type="SUPFAM" id="SSF49785">
    <property type="entry name" value="Galactose-binding domain-like"/>
    <property type="match status" value="1"/>
</dbReference>
<evidence type="ECO:0000256" key="17">
    <source>
        <dbReference type="ARBA" id="ARBA00023180"/>
    </source>
</evidence>
<keyword evidence="17" id="KW-0325">Glycoprotein</keyword>
<dbReference type="GO" id="GO:0005886">
    <property type="term" value="C:plasma membrane"/>
    <property type="evidence" value="ECO:0007669"/>
    <property type="project" value="UniProtKB-SubCell"/>
</dbReference>
<dbReference type="PROSITE" id="PS00109">
    <property type="entry name" value="PROTEIN_KINASE_TYR"/>
    <property type="match status" value="1"/>
</dbReference>
<evidence type="ECO:0000313" key="24">
    <source>
        <dbReference type="WBParaSite" id="SMUV_0000808001-mRNA-1"/>
    </source>
</evidence>
<evidence type="ECO:0000256" key="6">
    <source>
        <dbReference type="ARBA" id="ARBA00022679"/>
    </source>
</evidence>
<dbReference type="PANTHER" id="PTHR24416">
    <property type="entry name" value="TYROSINE-PROTEIN KINASE RECEPTOR"/>
    <property type="match status" value="1"/>
</dbReference>
<evidence type="ECO:0000256" key="1">
    <source>
        <dbReference type="ARBA" id="ARBA00004251"/>
    </source>
</evidence>
<dbReference type="Gene3D" id="1.10.510.10">
    <property type="entry name" value="Transferase(Phosphotransferase) domain 1"/>
    <property type="match status" value="1"/>
</dbReference>
<dbReference type="Gene3D" id="2.60.120.1190">
    <property type="match status" value="1"/>
</dbReference>
<dbReference type="InterPro" id="IPR000719">
    <property type="entry name" value="Prot_kinase_dom"/>
</dbReference>
<dbReference type="EC" id="2.7.10.1" evidence="4"/>
<dbReference type="InterPro" id="IPR011009">
    <property type="entry name" value="Kinase-like_dom_sf"/>
</dbReference>
<dbReference type="GO" id="GO:0043235">
    <property type="term" value="C:receptor complex"/>
    <property type="evidence" value="ECO:0007669"/>
    <property type="project" value="TreeGrafter"/>
</dbReference>
<dbReference type="InterPro" id="IPR020635">
    <property type="entry name" value="Tyr_kinase_cat_dom"/>
</dbReference>
<keyword evidence="11" id="KW-0067">ATP-binding</keyword>
<dbReference type="PROSITE" id="PS50011">
    <property type="entry name" value="PROTEIN_KINASE_DOM"/>
    <property type="match status" value="1"/>
</dbReference>
<dbReference type="GO" id="GO:0048680">
    <property type="term" value="P:positive regulation of axon regeneration"/>
    <property type="evidence" value="ECO:0007669"/>
    <property type="project" value="UniProtKB-ARBA"/>
</dbReference>
<dbReference type="CDD" id="cd00057">
    <property type="entry name" value="FA58C"/>
    <property type="match status" value="1"/>
</dbReference>
<dbReference type="Pfam" id="PF00754">
    <property type="entry name" value="F5_F8_type_C"/>
    <property type="match status" value="1"/>
</dbReference>
<keyword evidence="23" id="KW-1185">Reference proteome</keyword>
<evidence type="ECO:0000256" key="18">
    <source>
        <dbReference type="ARBA" id="ARBA00051243"/>
    </source>
</evidence>
<dbReference type="GO" id="GO:0005518">
    <property type="term" value="F:collagen binding"/>
    <property type="evidence" value="ECO:0007669"/>
    <property type="project" value="TreeGrafter"/>
</dbReference>
<dbReference type="Gene3D" id="2.60.120.260">
    <property type="entry name" value="Galactose-binding domain-like"/>
    <property type="match status" value="1"/>
</dbReference>
<keyword evidence="6" id="KW-0808">Transferase</keyword>
<evidence type="ECO:0000256" key="11">
    <source>
        <dbReference type="ARBA" id="ARBA00022840"/>
    </source>
</evidence>
<evidence type="ECO:0000256" key="20">
    <source>
        <dbReference type="SAM" id="Phobius"/>
    </source>
</evidence>
<dbReference type="AlphaFoldDB" id="A0A158R5T6"/>
<dbReference type="Proteomes" id="UP000046393">
    <property type="component" value="Unplaced"/>
</dbReference>
<feature type="domain" description="Protein kinase" evidence="21">
    <location>
        <begin position="570"/>
        <end position="829"/>
    </location>
</feature>
<accession>A0A158R5T6</accession>
<dbReference type="FunFam" id="1.10.510.10:FF:001512">
    <property type="entry name" value="Receptor tyrosine-protein kinase erbB-2"/>
    <property type="match status" value="1"/>
</dbReference>
<dbReference type="Pfam" id="PF21114">
    <property type="entry name" value="DDR1-2_DS-like"/>
    <property type="match status" value="1"/>
</dbReference>
<dbReference type="PANTHER" id="PTHR24416:SF634">
    <property type="entry name" value="DISCOIDIN DOMAIN-CONTAINING RECEPTOR TYROSINE KINASE B"/>
    <property type="match status" value="1"/>
</dbReference>
<keyword evidence="16" id="KW-0675">Receptor</keyword>
<dbReference type="InterPro" id="IPR000421">
    <property type="entry name" value="FA58C"/>
</dbReference>
<proteinExistence type="inferred from homology"/>
<evidence type="ECO:0000256" key="15">
    <source>
        <dbReference type="ARBA" id="ARBA00023157"/>
    </source>
</evidence>
<dbReference type="STRING" id="451379.A0A158R5T6"/>
<keyword evidence="13 20" id="KW-0472">Membrane</keyword>
<evidence type="ECO:0000256" key="10">
    <source>
        <dbReference type="ARBA" id="ARBA00022777"/>
    </source>
</evidence>
<dbReference type="PRINTS" id="PR00109">
    <property type="entry name" value="TYRKINASE"/>
</dbReference>
<evidence type="ECO:0000259" key="21">
    <source>
        <dbReference type="PROSITE" id="PS50011"/>
    </source>
</evidence>
<dbReference type="GO" id="GO:0008045">
    <property type="term" value="P:motor neuron axon guidance"/>
    <property type="evidence" value="ECO:0007669"/>
    <property type="project" value="UniProtKB-ARBA"/>
</dbReference>
<keyword evidence="5" id="KW-1003">Cell membrane</keyword>
<keyword evidence="10" id="KW-0418">Kinase</keyword>
<evidence type="ECO:0000256" key="7">
    <source>
        <dbReference type="ARBA" id="ARBA00022692"/>
    </source>
</evidence>
<evidence type="ECO:0000313" key="23">
    <source>
        <dbReference type="Proteomes" id="UP000046393"/>
    </source>
</evidence>
<feature type="domain" description="F5/8 type C" evidence="22">
    <location>
        <begin position="19"/>
        <end position="175"/>
    </location>
</feature>
<evidence type="ECO:0000256" key="9">
    <source>
        <dbReference type="ARBA" id="ARBA00022741"/>
    </source>
</evidence>
<keyword evidence="8" id="KW-0732">Signal</keyword>
<protein>
    <recommendedName>
        <fullName evidence="4">receptor protein-tyrosine kinase</fullName>
        <ecNumber evidence="4">2.7.10.1</ecNumber>
    </recommendedName>
</protein>
<organism evidence="23 24">
    <name type="scientific">Syphacia muris</name>
    <dbReference type="NCBI Taxonomy" id="451379"/>
    <lineage>
        <taxon>Eukaryota</taxon>
        <taxon>Metazoa</taxon>
        <taxon>Ecdysozoa</taxon>
        <taxon>Nematoda</taxon>
        <taxon>Chromadorea</taxon>
        <taxon>Rhabditida</taxon>
        <taxon>Spirurina</taxon>
        <taxon>Oxyuridomorpha</taxon>
        <taxon>Oxyuroidea</taxon>
        <taxon>Oxyuridae</taxon>
        <taxon>Syphacia</taxon>
    </lineage>
</organism>
<dbReference type="GO" id="GO:0030424">
    <property type="term" value="C:axon"/>
    <property type="evidence" value="ECO:0007669"/>
    <property type="project" value="UniProtKB-SubCell"/>
</dbReference>
<evidence type="ECO:0000256" key="3">
    <source>
        <dbReference type="ARBA" id="ARBA00004489"/>
    </source>
</evidence>
<comment type="catalytic activity">
    <reaction evidence="18">
        <text>L-tyrosyl-[protein] + ATP = O-phospho-L-tyrosyl-[protein] + ADP + H(+)</text>
        <dbReference type="Rhea" id="RHEA:10596"/>
        <dbReference type="Rhea" id="RHEA-COMP:10136"/>
        <dbReference type="Rhea" id="RHEA-COMP:20101"/>
        <dbReference type="ChEBI" id="CHEBI:15378"/>
        <dbReference type="ChEBI" id="CHEBI:30616"/>
        <dbReference type="ChEBI" id="CHEBI:46858"/>
        <dbReference type="ChEBI" id="CHEBI:61978"/>
        <dbReference type="ChEBI" id="CHEBI:456216"/>
        <dbReference type="EC" id="2.7.10.1"/>
    </reaction>
</comment>
<keyword evidence="12 20" id="KW-1133">Transmembrane helix</keyword>
<keyword evidence="9" id="KW-0547">Nucleotide-binding</keyword>
<keyword evidence="7 20" id="KW-0812">Transmembrane</keyword>
<reference evidence="24" key="1">
    <citation type="submission" date="2016-04" db="UniProtKB">
        <authorList>
            <consortium name="WormBaseParasite"/>
        </authorList>
    </citation>
    <scope>IDENTIFICATION</scope>
</reference>
<dbReference type="WBParaSite" id="SMUV_0000808001-mRNA-1">
    <property type="protein sequence ID" value="SMUV_0000808001-mRNA-1"/>
    <property type="gene ID" value="SMUV_0000808001"/>
</dbReference>
<dbReference type="GO" id="GO:0051897">
    <property type="term" value="P:positive regulation of phosphatidylinositol 3-kinase/protein kinase B signal transduction"/>
    <property type="evidence" value="ECO:0007669"/>
    <property type="project" value="TreeGrafter"/>
</dbReference>
<name>A0A158R5T6_9BILA</name>
<comment type="similarity">
    <text evidence="19">Belongs to the protein kinase superfamily. Tyr protein kinase family. Insulin receptor subfamily.</text>
</comment>
<dbReference type="PROSITE" id="PS50022">
    <property type="entry name" value="FA58C_3"/>
    <property type="match status" value="1"/>
</dbReference>
<dbReference type="InterPro" id="IPR008266">
    <property type="entry name" value="Tyr_kinase_AS"/>
</dbReference>
<dbReference type="InterPro" id="IPR001245">
    <property type="entry name" value="Ser-Thr/Tyr_kinase_cat_dom"/>
</dbReference>
<dbReference type="GO" id="GO:0005524">
    <property type="term" value="F:ATP binding"/>
    <property type="evidence" value="ECO:0007669"/>
    <property type="project" value="UniProtKB-KW"/>
</dbReference>
<evidence type="ECO:0000256" key="12">
    <source>
        <dbReference type="ARBA" id="ARBA00022989"/>
    </source>
</evidence>
<evidence type="ECO:0000256" key="2">
    <source>
        <dbReference type="ARBA" id="ARBA00004484"/>
    </source>
</evidence>
<dbReference type="InterPro" id="IPR050122">
    <property type="entry name" value="RTK"/>
</dbReference>
<dbReference type="Gene3D" id="3.30.200.20">
    <property type="entry name" value="Phosphorylase Kinase, domain 1"/>
    <property type="match status" value="1"/>
</dbReference>
<dbReference type="GO" id="GO:0038062">
    <property type="term" value="F:protein tyrosine kinase collagen receptor activity"/>
    <property type="evidence" value="ECO:0007669"/>
    <property type="project" value="TreeGrafter"/>
</dbReference>
<dbReference type="GO" id="GO:0043204">
    <property type="term" value="C:perikaryon"/>
    <property type="evidence" value="ECO:0007669"/>
    <property type="project" value="UniProtKB-SubCell"/>
</dbReference>
<evidence type="ECO:0000256" key="13">
    <source>
        <dbReference type="ARBA" id="ARBA00023136"/>
    </source>
</evidence>
<dbReference type="InterPro" id="IPR048525">
    <property type="entry name" value="DDR1-2_DS-like"/>
</dbReference>
<evidence type="ECO:0000256" key="14">
    <source>
        <dbReference type="ARBA" id="ARBA00023137"/>
    </source>
</evidence>
<evidence type="ECO:0000256" key="19">
    <source>
        <dbReference type="ARBA" id="ARBA00061639"/>
    </source>
</evidence>
<sequence>MINETQNPLKLNYVCAGKCNRPLGLETGRIIDAQLSASSSHDLQSTGPQNARIRTELGSGAWCPQNQINAESNEWLQIDFGTKMVVSALETQGRFDEGRGMEYPPSYMLEYWRDSLGSWARYKDYTQNEIIPGNSDTRSAVLRVLDSGIIAEKIRIIPVSEATRSVCMRVEVYGCQFQEALLFYSMPDGNVADGLNMKDFSYDGRTNASGTLVNGIGKLYDGIVGEDNFEKHPEKWIGWRRGLQGPSVWIEFTFSIQQNISAISFHVSNFLKHRAQVFQTAVILFSQRGNNLFSPRAINYHYPPDYTFNAARWVRIPIPNRLAKKVRVQLHLADDTDWLLLSEVKFESNNTPFSFVYENTKEIEVELSNSNENKFNLFTVSDTLEEKVNVQKPVVAGCLACIVLAFILFILLICCCRKPITVKSSSPVFDKTSKDVQLMILDGDTIKRFSPSTYRMAVDNMENSLLEKMPICSDSGSEYADPDCSMISAGLSNVPLLRSNSSTMNNSPHSVHYAASNILQTHAFSNDNNTLNIWQQSINPLSSSSRYQLYALSNNVDTAENLVEINFNALQFRQPLGHCEYGVIHLCQLEQRYVAVKMLKINATEKEEANFRREIKVLSRLRHQNVVELVGICSNQKPLCCILEYIQNGDLREFLQKQPNHRLEALLSLSTQIAAGMSYLESLNFVHRDLAARNCYVSIDGTVKICDFGMARKLYANDYYRVSNTIILPIRWMAWESLLLGKFTTKTDVWSFGVTVWEVLNGCSVQPYAELYNHQVIENLQNIEQTGQLKTYLNLPLYCTSVIYNEILLPCWQRNSQERPTFQTLHRQLQNTLCCQFSDALQVSESFR</sequence>
<evidence type="ECO:0000256" key="4">
    <source>
        <dbReference type="ARBA" id="ARBA00011902"/>
    </source>
</evidence>
<dbReference type="FunFam" id="2.60.120.260:FF:000007">
    <property type="entry name" value="Discoidin domain receptor tyrosine kinase 1"/>
    <property type="match status" value="1"/>
</dbReference>
<dbReference type="Pfam" id="PF07714">
    <property type="entry name" value="PK_Tyr_Ser-Thr"/>
    <property type="match status" value="1"/>
</dbReference>
<comment type="subcellular location">
    <subcellularLocation>
        <location evidence="1">Cell membrane</location>
        <topology evidence="1">Single-pass type I membrane protein</topology>
    </subcellularLocation>
    <subcellularLocation>
        <location evidence="3">Cell projection</location>
        <location evidence="3">Axon</location>
    </subcellularLocation>
    <subcellularLocation>
        <location evidence="2">Perikaryon</location>
    </subcellularLocation>
</comment>
<keyword evidence="15" id="KW-1015">Disulfide bond</keyword>